<accession>A0A1C1YQ66</accession>
<dbReference type="GO" id="GO:0016747">
    <property type="term" value="F:acyltransferase activity, transferring groups other than amino-acyl groups"/>
    <property type="evidence" value="ECO:0007669"/>
    <property type="project" value="InterPro"/>
</dbReference>
<dbReference type="PANTHER" id="PTHR43792">
    <property type="entry name" value="GNAT FAMILY, PUTATIVE (AFU_ORTHOLOGUE AFUA_3G00765)-RELATED-RELATED"/>
    <property type="match status" value="1"/>
</dbReference>
<dbReference type="PROSITE" id="PS51186">
    <property type="entry name" value="GNAT"/>
    <property type="match status" value="1"/>
</dbReference>
<sequence>MKQAATLETERLRIRHWRDTEDDRRFFHRVNSEDAIMTFFPFRRSRAEADAVFEMVRARIAEDGLGWALAEDRDTGTPLGFTGLAKIHNEEAICPGVEIGWRFVPEAWGKGLASEAARALLAHGFDDLGLERIVAFAVRDNHASTAVMRRIGMTARPDLDFDHPGVPDTHPHLKRHALYEMFAGDPRP</sequence>
<dbReference type="InterPro" id="IPR000182">
    <property type="entry name" value="GNAT_dom"/>
</dbReference>
<organism evidence="2 3">
    <name type="scientific">Hoeflea olei</name>
    <dbReference type="NCBI Taxonomy" id="1480615"/>
    <lineage>
        <taxon>Bacteria</taxon>
        <taxon>Pseudomonadati</taxon>
        <taxon>Pseudomonadota</taxon>
        <taxon>Alphaproteobacteria</taxon>
        <taxon>Hyphomicrobiales</taxon>
        <taxon>Rhizobiaceae</taxon>
        <taxon>Hoeflea</taxon>
    </lineage>
</organism>
<protein>
    <submittedName>
        <fullName evidence="2">GNAT family acetyltransferase</fullName>
    </submittedName>
</protein>
<reference evidence="2 3" key="1">
    <citation type="submission" date="2015-12" db="EMBL/GenBank/DDBJ databases">
        <authorList>
            <person name="Shamseldin A."/>
            <person name="Moawad H."/>
            <person name="Abd El-Rahim W.M."/>
            <person name="Sadowsky M.J."/>
        </authorList>
    </citation>
    <scope>NUCLEOTIDE SEQUENCE [LARGE SCALE GENOMIC DNA]</scope>
    <source>
        <strain evidence="2 3">JC234</strain>
    </source>
</reference>
<feature type="domain" description="N-acetyltransferase" evidence="1">
    <location>
        <begin position="14"/>
        <end position="184"/>
    </location>
</feature>
<dbReference type="Pfam" id="PF13302">
    <property type="entry name" value="Acetyltransf_3"/>
    <property type="match status" value="1"/>
</dbReference>
<dbReference type="RefSeq" id="WP_066183685.1">
    <property type="nucleotide sequence ID" value="NZ_LQZT01000049.1"/>
</dbReference>
<proteinExistence type="predicted"/>
<evidence type="ECO:0000313" key="2">
    <source>
        <dbReference type="EMBL" id="OCW55701.1"/>
    </source>
</evidence>
<dbReference type="OrthoDB" id="6293260at2"/>
<dbReference type="SUPFAM" id="SSF55729">
    <property type="entry name" value="Acyl-CoA N-acyltransferases (Nat)"/>
    <property type="match status" value="1"/>
</dbReference>
<dbReference type="InterPro" id="IPR016181">
    <property type="entry name" value="Acyl_CoA_acyltransferase"/>
</dbReference>
<dbReference type="AlphaFoldDB" id="A0A1C1YQ66"/>
<dbReference type="InterPro" id="IPR051531">
    <property type="entry name" value="N-acetyltransferase"/>
</dbReference>
<keyword evidence="3" id="KW-1185">Reference proteome</keyword>
<dbReference type="EMBL" id="LQZT01000049">
    <property type="protein sequence ID" value="OCW55701.1"/>
    <property type="molecule type" value="Genomic_DNA"/>
</dbReference>
<dbReference type="PANTHER" id="PTHR43792:SF1">
    <property type="entry name" value="N-ACETYLTRANSFERASE DOMAIN-CONTAINING PROTEIN"/>
    <property type="match status" value="1"/>
</dbReference>
<dbReference type="STRING" id="1480615.AWJ14_14530"/>
<gene>
    <name evidence="2" type="ORF">AWJ14_14530</name>
</gene>
<evidence type="ECO:0000313" key="3">
    <source>
        <dbReference type="Proteomes" id="UP000094795"/>
    </source>
</evidence>
<name>A0A1C1YQ66_9HYPH</name>
<evidence type="ECO:0000259" key="1">
    <source>
        <dbReference type="PROSITE" id="PS51186"/>
    </source>
</evidence>
<keyword evidence="2" id="KW-0808">Transferase</keyword>
<dbReference type="Gene3D" id="3.40.630.30">
    <property type="match status" value="1"/>
</dbReference>
<comment type="caution">
    <text evidence="2">The sequence shown here is derived from an EMBL/GenBank/DDBJ whole genome shotgun (WGS) entry which is preliminary data.</text>
</comment>
<dbReference type="Proteomes" id="UP000094795">
    <property type="component" value="Unassembled WGS sequence"/>
</dbReference>